<comment type="caution">
    <text evidence="2">The sequence shown here is derived from an EMBL/GenBank/DDBJ whole genome shotgun (WGS) entry which is preliminary data.</text>
</comment>
<dbReference type="EMBL" id="VFPH01000002">
    <property type="protein sequence ID" value="TQM38967.1"/>
    <property type="molecule type" value="Genomic_DNA"/>
</dbReference>
<accession>A0A543FYR5</accession>
<proteinExistence type="predicted"/>
<evidence type="ECO:0008006" key="4">
    <source>
        <dbReference type="Google" id="ProtNLM"/>
    </source>
</evidence>
<evidence type="ECO:0000256" key="1">
    <source>
        <dbReference type="SAM" id="SignalP"/>
    </source>
</evidence>
<dbReference type="Proteomes" id="UP000319818">
    <property type="component" value="Unassembled WGS sequence"/>
</dbReference>
<keyword evidence="1" id="KW-0732">Signal</keyword>
<evidence type="ECO:0000313" key="3">
    <source>
        <dbReference type="Proteomes" id="UP000319818"/>
    </source>
</evidence>
<gene>
    <name evidence="2" type="ORF">FB388_6219</name>
</gene>
<protein>
    <recommendedName>
        <fullName evidence="4">DUF3558 domain-containing protein</fullName>
    </recommendedName>
</protein>
<dbReference type="AlphaFoldDB" id="A0A543FYR5"/>
<organism evidence="2 3">
    <name type="scientific">Pseudonocardia cypriaca</name>
    <dbReference type="NCBI Taxonomy" id="882449"/>
    <lineage>
        <taxon>Bacteria</taxon>
        <taxon>Bacillati</taxon>
        <taxon>Actinomycetota</taxon>
        <taxon>Actinomycetes</taxon>
        <taxon>Pseudonocardiales</taxon>
        <taxon>Pseudonocardiaceae</taxon>
        <taxon>Pseudonocardia</taxon>
    </lineage>
</organism>
<sequence>MWCTERVKIRLAAVVVALAALAGCSTPPGPAPASPAPKLPEDAIAYDDLLSTDREFPFDNTCDKVSAGTLDEVGATGMDTMQGIAGPGGCAVEFGGAELDQLWIEAKGPPNPSEPRYFPLAWDGTVTSNSYHRRLLLDGRYYAVETIDFYGGQPGCYLTVDTGSPNSVQFRGILPEQFAAGYGELNHAATNYVIDHVGVNRFMEENCPAVEKAAVVLLGDIDPGGGSLATR</sequence>
<dbReference type="PROSITE" id="PS51257">
    <property type="entry name" value="PROKAR_LIPOPROTEIN"/>
    <property type="match status" value="1"/>
</dbReference>
<reference evidence="2 3" key="1">
    <citation type="submission" date="2019-06" db="EMBL/GenBank/DDBJ databases">
        <title>Sequencing the genomes of 1000 actinobacteria strains.</title>
        <authorList>
            <person name="Klenk H.-P."/>
        </authorList>
    </citation>
    <scope>NUCLEOTIDE SEQUENCE [LARGE SCALE GENOMIC DNA]</scope>
    <source>
        <strain evidence="2 3">DSM 45511</strain>
    </source>
</reference>
<keyword evidence="3" id="KW-1185">Reference proteome</keyword>
<feature type="chain" id="PRO_5039400276" description="DUF3558 domain-containing protein" evidence="1">
    <location>
        <begin position="23"/>
        <end position="231"/>
    </location>
</feature>
<feature type="signal peptide" evidence="1">
    <location>
        <begin position="1"/>
        <end position="22"/>
    </location>
</feature>
<evidence type="ECO:0000313" key="2">
    <source>
        <dbReference type="EMBL" id="TQM38967.1"/>
    </source>
</evidence>
<name>A0A543FYR5_9PSEU</name>